<name>X0VW38_9ZZZZ</name>
<accession>X0VW38</accession>
<reference evidence="1" key="1">
    <citation type="journal article" date="2014" name="Front. Microbiol.">
        <title>High frequency of phylogenetically diverse reductive dehalogenase-homologous genes in deep subseafloor sedimentary metagenomes.</title>
        <authorList>
            <person name="Kawai M."/>
            <person name="Futagami T."/>
            <person name="Toyoda A."/>
            <person name="Takaki Y."/>
            <person name="Nishi S."/>
            <person name="Hori S."/>
            <person name="Arai W."/>
            <person name="Tsubouchi T."/>
            <person name="Morono Y."/>
            <person name="Uchiyama I."/>
            <person name="Ito T."/>
            <person name="Fujiyama A."/>
            <person name="Inagaki F."/>
            <person name="Takami H."/>
        </authorList>
    </citation>
    <scope>NUCLEOTIDE SEQUENCE</scope>
    <source>
        <strain evidence="1">Expedition CK06-06</strain>
    </source>
</reference>
<protein>
    <submittedName>
        <fullName evidence="1">Uncharacterized protein</fullName>
    </submittedName>
</protein>
<organism evidence="1">
    <name type="scientific">marine sediment metagenome</name>
    <dbReference type="NCBI Taxonomy" id="412755"/>
    <lineage>
        <taxon>unclassified sequences</taxon>
        <taxon>metagenomes</taxon>
        <taxon>ecological metagenomes</taxon>
    </lineage>
</organism>
<evidence type="ECO:0000313" key="1">
    <source>
        <dbReference type="EMBL" id="GAG22485.1"/>
    </source>
</evidence>
<gene>
    <name evidence="1" type="ORF">S01H1_60677</name>
</gene>
<sequence length="38" mass="4584">TDLMNDMLAKLHQYDMVMKNLYAQSKVLQKKLEEKEKK</sequence>
<dbReference type="AlphaFoldDB" id="X0VW38"/>
<dbReference type="EMBL" id="BARS01039748">
    <property type="protein sequence ID" value="GAG22485.1"/>
    <property type="molecule type" value="Genomic_DNA"/>
</dbReference>
<proteinExistence type="predicted"/>
<comment type="caution">
    <text evidence="1">The sequence shown here is derived from an EMBL/GenBank/DDBJ whole genome shotgun (WGS) entry which is preliminary data.</text>
</comment>
<feature type="non-terminal residue" evidence="1">
    <location>
        <position position="1"/>
    </location>
</feature>